<name>A0A517SJ19_9PLAN</name>
<dbReference type="RefSeq" id="WP_197453515.1">
    <property type="nucleotide sequence ID" value="NZ_CP036271.1"/>
</dbReference>
<evidence type="ECO:0000313" key="2">
    <source>
        <dbReference type="EMBL" id="QDT56112.1"/>
    </source>
</evidence>
<evidence type="ECO:0000313" key="3">
    <source>
        <dbReference type="Proteomes" id="UP000315700"/>
    </source>
</evidence>
<dbReference type="InParanoid" id="A0A517SJ19"/>
<accession>A0A517SJ19</accession>
<feature type="region of interest" description="Disordered" evidence="1">
    <location>
        <begin position="31"/>
        <end position="50"/>
    </location>
</feature>
<dbReference type="Proteomes" id="UP000315700">
    <property type="component" value="Chromosome"/>
</dbReference>
<keyword evidence="3" id="KW-1185">Reference proteome</keyword>
<proteinExistence type="predicted"/>
<reference evidence="2 3" key="1">
    <citation type="submission" date="2019-02" db="EMBL/GenBank/DDBJ databases">
        <title>Deep-cultivation of Planctomycetes and their phenomic and genomic characterization uncovers novel biology.</title>
        <authorList>
            <person name="Wiegand S."/>
            <person name="Jogler M."/>
            <person name="Boedeker C."/>
            <person name="Pinto D."/>
            <person name="Vollmers J."/>
            <person name="Rivas-Marin E."/>
            <person name="Kohn T."/>
            <person name="Peeters S.H."/>
            <person name="Heuer A."/>
            <person name="Rast P."/>
            <person name="Oberbeckmann S."/>
            <person name="Bunk B."/>
            <person name="Jeske O."/>
            <person name="Meyerdierks A."/>
            <person name="Storesund J.E."/>
            <person name="Kallscheuer N."/>
            <person name="Luecker S."/>
            <person name="Lage O.M."/>
            <person name="Pohl T."/>
            <person name="Merkel B.J."/>
            <person name="Hornburger P."/>
            <person name="Mueller R.-W."/>
            <person name="Bruemmer F."/>
            <person name="Labrenz M."/>
            <person name="Spormann A.M."/>
            <person name="Op den Camp H."/>
            <person name="Overmann J."/>
            <person name="Amann R."/>
            <person name="Jetten M.S.M."/>
            <person name="Mascher T."/>
            <person name="Medema M.H."/>
            <person name="Devos D.P."/>
            <person name="Kaster A.-K."/>
            <person name="Ovreas L."/>
            <person name="Rohde M."/>
            <person name="Galperin M.Y."/>
            <person name="Jogler C."/>
        </authorList>
    </citation>
    <scope>NUCLEOTIDE SEQUENCE [LARGE SCALE GENOMIC DNA]</scope>
    <source>
        <strain evidence="2 3">Pan44</strain>
    </source>
</reference>
<dbReference type="AlphaFoldDB" id="A0A517SJ19"/>
<evidence type="ECO:0000256" key="1">
    <source>
        <dbReference type="SAM" id="MobiDB-lite"/>
    </source>
</evidence>
<organism evidence="2 3">
    <name type="scientific">Caulifigura coniformis</name>
    <dbReference type="NCBI Taxonomy" id="2527983"/>
    <lineage>
        <taxon>Bacteria</taxon>
        <taxon>Pseudomonadati</taxon>
        <taxon>Planctomycetota</taxon>
        <taxon>Planctomycetia</taxon>
        <taxon>Planctomycetales</taxon>
        <taxon>Planctomycetaceae</taxon>
        <taxon>Caulifigura</taxon>
    </lineage>
</organism>
<protein>
    <submittedName>
        <fullName evidence="2">Uncharacterized protein</fullName>
    </submittedName>
</protein>
<gene>
    <name evidence="2" type="ORF">Pan44_41630</name>
</gene>
<dbReference type="KEGG" id="ccos:Pan44_41630"/>
<dbReference type="EMBL" id="CP036271">
    <property type="protein sequence ID" value="QDT56112.1"/>
    <property type="molecule type" value="Genomic_DNA"/>
</dbReference>
<sequence length="50" mass="5189">MTIVSLGILGTQDPHSPDADTALIMEAEQPQPPESFAEGVPLEAALTPDS</sequence>